<comment type="caution">
    <text evidence="2">The sequence shown here is derived from an EMBL/GenBank/DDBJ whole genome shotgun (WGS) entry which is preliminary data.</text>
</comment>
<proteinExistence type="predicted"/>
<dbReference type="OrthoDB" id="10009315at2759"/>
<reference evidence="2 3" key="1">
    <citation type="journal article" date="2019" name="Commun. Biol.">
        <title>The bagworm genome reveals a unique fibroin gene that provides high tensile strength.</title>
        <authorList>
            <person name="Kono N."/>
            <person name="Nakamura H."/>
            <person name="Ohtoshi R."/>
            <person name="Tomita M."/>
            <person name="Numata K."/>
            <person name="Arakawa K."/>
        </authorList>
    </citation>
    <scope>NUCLEOTIDE SEQUENCE [LARGE SCALE GENOMIC DNA]</scope>
</reference>
<protein>
    <submittedName>
        <fullName evidence="2">Uncharacterized protein</fullName>
    </submittedName>
</protein>
<sequence>MSPWPVSISSSSIGDGLQTCHTAAKELRGNASLLSARVAALEAKHTELALKVQAAIEDLAAVTKQLADAPSLANTPRRMAELQQTVANFGSQIQGFDIAVEQAHKQSTAATTALEEVKATLQRVEARANQTSANMTERVKLFRELKQRIDDVNGTLVTRIEALQARIENNTSPTTTSTTTTTPAASSPAPAPASQESRPAPPTQPPTKIEGEATVPPTRVQHSSISYPAHDSNDTYRDIDQYHRYNKSGVMINNRISTFYGRILQYNTGDTAAVKNKNILLYLAIGTKVGVYDKG</sequence>
<feature type="region of interest" description="Disordered" evidence="1">
    <location>
        <begin position="167"/>
        <end position="232"/>
    </location>
</feature>
<evidence type="ECO:0000313" key="2">
    <source>
        <dbReference type="EMBL" id="GBP08449.1"/>
    </source>
</evidence>
<evidence type="ECO:0000313" key="3">
    <source>
        <dbReference type="Proteomes" id="UP000299102"/>
    </source>
</evidence>
<accession>A0A4C1T1V3</accession>
<gene>
    <name evidence="2" type="ORF">EVAR_77147_1</name>
</gene>
<dbReference type="EMBL" id="BGZK01000031">
    <property type="protein sequence ID" value="GBP08449.1"/>
    <property type="molecule type" value="Genomic_DNA"/>
</dbReference>
<evidence type="ECO:0000256" key="1">
    <source>
        <dbReference type="SAM" id="MobiDB-lite"/>
    </source>
</evidence>
<keyword evidence="3" id="KW-1185">Reference proteome</keyword>
<dbReference type="Gene3D" id="1.10.287.1490">
    <property type="match status" value="1"/>
</dbReference>
<dbReference type="Proteomes" id="UP000299102">
    <property type="component" value="Unassembled WGS sequence"/>
</dbReference>
<dbReference type="AlphaFoldDB" id="A0A4C1T1V3"/>
<organism evidence="2 3">
    <name type="scientific">Eumeta variegata</name>
    <name type="common">Bagworm moth</name>
    <name type="synonym">Eumeta japonica</name>
    <dbReference type="NCBI Taxonomy" id="151549"/>
    <lineage>
        <taxon>Eukaryota</taxon>
        <taxon>Metazoa</taxon>
        <taxon>Ecdysozoa</taxon>
        <taxon>Arthropoda</taxon>
        <taxon>Hexapoda</taxon>
        <taxon>Insecta</taxon>
        <taxon>Pterygota</taxon>
        <taxon>Neoptera</taxon>
        <taxon>Endopterygota</taxon>
        <taxon>Lepidoptera</taxon>
        <taxon>Glossata</taxon>
        <taxon>Ditrysia</taxon>
        <taxon>Tineoidea</taxon>
        <taxon>Psychidae</taxon>
        <taxon>Oiketicinae</taxon>
        <taxon>Eumeta</taxon>
    </lineage>
</organism>
<name>A0A4C1T1V3_EUMVA</name>
<feature type="compositionally biased region" description="Low complexity" evidence="1">
    <location>
        <begin position="171"/>
        <end position="194"/>
    </location>
</feature>